<sequence length="229" mass="26577">MNDLEKKRSTRELQHNIYAIIWLFLTFISLPYFLVAINMEPSQFLVLDSLFVNVHPGIHHGLIGYITLSVGLLGMRSSTHLEKDNLRNYLLLISLIFLVEGLYLLFQDLAYEQIFHAGFEEKYIWSWESPQAQIFPVVAFVPLIWMENSKEILFMMIPVFLFSIFLIPYVAITAGYLITLACMSRGEIEVPWMERRQNNWKLINRLSWIVAVLLAFISAGLMLGIVVFP</sequence>
<comment type="caution">
    <text evidence="2">The sequence shown here is derived from an EMBL/GenBank/DDBJ whole genome shotgun (WGS) entry which is preliminary data.</text>
</comment>
<proteinExistence type="predicted"/>
<organism evidence="2 3">
    <name type="scientific">candidate division MSBL1 archaeon SCGC-AAA259E19</name>
    <dbReference type="NCBI Taxonomy" id="1698264"/>
    <lineage>
        <taxon>Archaea</taxon>
        <taxon>Methanobacteriati</taxon>
        <taxon>Methanobacteriota</taxon>
        <taxon>candidate division MSBL1</taxon>
    </lineage>
</organism>
<feature type="transmembrane region" description="Helical" evidence="1">
    <location>
        <begin position="16"/>
        <end position="37"/>
    </location>
</feature>
<feature type="transmembrane region" description="Helical" evidence="1">
    <location>
        <begin position="202"/>
        <end position="228"/>
    </location>
</feature>
<dbReference type="AlphaFoldDB" id="A0A133UNA4"/>
<accession>A0A133UNA4</accession>
<feature type="transmembrane region" description="Helical" evidence="1">
    <location>
        <begin position="57"/>
        <end position="74"/>
    </location>
</feature>
<name>A0A133UNA4_9EURY</name>
<evidence type="ECO:0000256" key="1">
    <source>
        <dbReference type="SAM" id="Phobius"/>
    </source>
</evidence>
<feature type="transmembrane region" description="Helical" evidence="1">
    <location>
        <begin position="86"/>
        <end position="106"/>
    </location>
</feature>
<dbReference type="Proteomes" id="UP000070284">
    <property type="component" value="Unassembled WGS sequence"/>
</dbReference>
<keyword evidence="3" id="KW-1185">Reference proteome</keyword>
<evidence type="ECO:0000313" key="2">
    <source>
        <dbReference type="EMBL" id="KXA95679.1"/>
    </source>
</evidence>
<reference evidence="2 3" key="1">
    <citation type="journal article" date="2016" name="Sci. Rep.">
        <title>Metabolic traits of an uncultured archaeal lineage -MSBL1- from brine pools of the Red Sea.</title>
        <authorList>
            <person name="Mwirichia R."/>
            <person name="Alam I."/>
            <person name="Rashid M."/>
            <person name="Vinu M."/>
            <person name="Ba-Alawi W."/>
            <person name="Anthony Kamau A."/>
            <person name="Kamanda Ngugi D."/>
            <person name="Goker M."/>
            <person name="Klenk H.P."/>
            <person name="Bajic V."/>
            <person name="Stingl U."/>
        </authorList>
    </citation>
    <scope>NUCLEOTIDE SEQUENCE [LARGE SCALE GENOMIC DNA]</scope>
    <source>
        <strain evidence="2">SCGC-AAA259E19</strain>
    </source>
</reference>
<feature type="transmembrane region" description="Helical" evidence="1">
    <location>
        <begin position="152"/>
        <end position="181"/>
    </location>
</feature>
<dbReference type="EMBL" id="LHXO01000009">
    <property type="protein sequence ID" value="KXA95679.1"/>
    <property type="molecule type" value="Genomic_DNA"/>
</dbReference>
<keyword evidence="1" id="KW-0812">Transmembrane</keyword>
<keyword evidence="1" id="KW-0472">Membrane</keyword>
<evidence type="ECO:0000313" key="3">
    <source>
        <dbReference type="Proteomes" id="UP000070284"/>
    </source>
</evidence>
<keyword evidence="1" id="KW-1133">Transmembrane helix</keyword>
<gene>
    <name evidence="2" type="ORF">AKJ65_01210</name>
</gene>
<protein>
    <submittedName>
        <fullName evidence="2">Uncharacterized protein</fullName>
    </submittedName>
</protein>